<dbReference type="Pfam" id="PF06325">
    <property type="entry name" value="PrmA"/>
    <property type="match status" value="1"/>
</dbReference>
<evidence type="ECO:0000256" key="1">
    <source>
        <dbReference type="SAM" id="MobiDB-lite"/>
    </source>
</evidence>
<dbReference type="InterPro" id="IPR025799">
    <property type="entry name" value="Arg_MeTrfase"/>
</dbReference>
<name>A0A0P1H9U3_9RHOB</name>
<keyword evidence="2" id="KW-0689">Ribosomal protein</keyword>
<dbReference type="Proteomes" id="UP000051326">
    <property type="component" value="Unassembled WGS sequence"/>
</dbReference>
<dbReference type="CDD" id="cd02440">
    <property type="entry name" value="AdoMet_MTases"/>
    <property type="match status" value="1"/>
</dbReference>
<dbReference type="AlphaFoldDB" id="A0A0P1H9U3"/>
<keyword evidence="2" id="KW-0489">Methyltransferase</keyword>
<keyword evidence="2" id="KW-0687">Ribonucleoprotein</keyword>
<evidence type="ECO:0000313" key="3">
    <source>
        <dbReference type="Proteomes" id="UP000051326"/>
    </source>
</evidence>
<dbReference type="STRING" id="1396826.PHA8399_02262"/>
<dbReference type="GO" id="GO:0042054">
    <property type="term" value="F:histone methyltransferase activity"/>
    <property type="evidence" value="ECO:0007669"/>
    <property type="project" value="TreeGrafter"/>
</dbReference>
<dbReference type="Gene3D" id="3.40.50.150">
    <property type="entry name" value="Vaccinia Virus protein VP39"/>
    <property type="match status" value="1"/>
</dbReference>
<dbReference type="PROSITE" id="PS51678">
    <property type="entry name" value="SAM_MT_PRMT"/>
    <property type="match status" value="1"/>
</dbReference>
<keyword evidence="2" id="KW-0808">Transferase</keyword>
<evidence type="ECO:0000313" key="2">
    <source>
        <dbReference type="EMBL" id="CUI00136.1"/>
    </source>
</evidence>
<dbReference type="GO" id="GO:0005840">
    <property type="term" value="C:ribosome"/>
    <property type="evidence" value="ECO:0007669"/>
    <property type="project" value="UniProtKB-KW"/>
</dbReference>
<dbReference type="InterPro" id="IPR029063">
    <property type="entry name" value="SAM-dependent_MTases_sf"/>
</dbReference>
<protein>
    <submittedName>
        <fullName evidence="2">Ribosomal protein L11 methyltransferase</fullName>
    </submittedName>
</protein>
<dbReference type="GO" id="GO:0016274">
    <property type="term" value="F:protein-arginine N-methyltransferase activity"/>
    <property type="evidence" value="ECO:0007669"/>
    <property type="project" value="InterPro"/>
</dbReference>
<gene>
    <name evidence="2" type="ORF">PHA8399_02262</name>
</gene>
<dbReference type="PANTHER" id="PTHR11006">
    <property type="entry name" value="PROTEIN ARGININE N-METHYLTRANSFERASE"/>
    <property type="match status" value="1"/>
</dbReference>
<proteinExistence type="predicted"/>
<dbReference type="GO" id="GO:0032259">
    <property type="term" value="P:methylation"/>
    <property type="evidence" value="ECO:0007669"/>
    <property type="project" value="UniProtKB-KW"/>
</dbReference>
<dbReference type="EMBL" id="CYSR01000022">
    <property type="protein sequence ID" value="CUI00136.1"/>
    <property type="molecule type" value="Genomic_DNA"/>
</dbReference>
<organism evidence="2 3">
    <name type="scientific">Leisingera aquaemixtae</name>
    <dbReference type="NCBI Taxonomy" id="1396826"/>
    <lineage>
        <taxon>Bacteria</taxon>
        <taxon>Pseudomonadati</taxon>
        <taxon>Pseudomonadota</taxon>
        <taxon>Alphaproteobacteria</taxon>
        <taxon>Rhodobacterales</taxon>
        <taxon>Roseobacteraceae</taxon>
        <taxon>Leisingera</taxon>
    </lineage>
</organism>
<dbReference type="Gene3D" id="2.70.160.11">
    <property type="entry name" value="Hnrnp arginine n-methyltransferase1"/>
    <property type="match status" value="1"/>
</dbReference>
<reference evidence="2 3" key="1">
    <citation type="submission" date="2015-09" db="EMBL/GenBank/DDBJ databases">
        <authorList>
            <consortium name="Swine Surveillance"/>
        </authorList>
    </citation>
    <scope>NUCLEOTIDE SEQUENCE [LARGE SCALE GENOMIC DNA]</scope>
    <source>
        <strain evidence="2 3">CECT 8399</strain>
    </source>
</reference>
<dbReference type="SUPFAM" id="SSF53335">
    <property type="entry name" value="S-adenosyl-L-methionine-dependent methyltransferases"/>
    <property type="match status" value="1"/>
</dbReference>
<feature type="compositionally biased region" description="Low complexity" evidence="1">
    <location>
        <begin position="386"/>
        <end position="402"/>
    </location>
</feature>
<dbReference type="RefSeq" id="WP_058286241.1">
    <property type="nucleotide sequence ID" value="NZ_CYSR01000022.1"/>
</dbReference>
<feature type="region of interest" description="Disordered" evidence="1">
    <location>
        <begin position="380"/>
        <end position="410"/>
    </location>
</feature>
<sequence>MTKRHSADPAQDFHGAGAPHADTLVQRAKSEPLDDGGLRTSQILDDALTLDPRHHEAQVLQERLHQMFVPRWHFPMLADTARNRAYAEAIAAKVRPGDVVLDIGCGAGLTAMLAARAGAKHVYTCEQQPLIAQAATRVISDNGLSDRITVIPKWSHDIAVGTDIPERADVVISEIVDTVLLGEGALATLTHAMSALAKPDARAVPEWGTLKAQLVESSGLLDQWRPQAAEGFDLSAFHRFARVAQLTPGEFAACGLRPLGPAAELFRFDFTNPDLTPARTATDLMCAAAGTVHAVLVSFEMQLAPGIRVSNGMDSGGHWGRTAFLLDQAQAAAPGDRLAVTAQHDTSHLSVAANGPLIPAGEAAAATVWLNPAWRLRPPLREGGDRSAPPSAAWRPADAAGAGHQGQPCH</sequence>
<accession>A0A0P1H9U3</accession>
<dbReference type="PANTHER" id="PTHR11006:SF4">
    <property type="entry name" value="PROTEIN ARGININE N-METHYLTRANSFERASE 7"/>
    <property type="match status" value="1"/>
</dbReference>